<evidence type="ECO:0000256" key="10">
    <source>
        <dbReference type="SAM" id="SignalP"/>
    </source>
</evidence>
<feature type="region of interest" description="Disordered" evidence="9">
    <location>
        <begin position="180"/>
        <end position="258"/>
    </location>
</feature>
<keyword evidence="4" id="KW-0336">GPI-anchor</keyword>
<evidence type="ECO:0000256" key="7">
    <source>
        <dbReference type="ARBA" id="ARBA00023136"/>
    </source>
</evidence>
<evidence type="ECO:0000256" key="8">
    <source>
        <dbReference type="ARBA" id="ARBA00023288"/>
    </source>
</evidence>
<keyword evidence="6" id="KW-0325">Glycoprotein</keyword>
<dbReference type="InterPro" id="IPR000782">
    <property type="entry name" value="FAS1_domain"/>
</dbReference>
<dbReference type="Proteomes" id="UP000827721">
    <property type="component" value="Unassembled WGS sequence"/>
</dbReference>
<feature type="signal peptide" evidence="10">
    <location>
        <begin position="1"/>
        <end position="28"/>
    </location>
</feature>
<evidence type="ECO:0000313" key="12">
    <source>
        <dbReference type="EMBL" id="KAH7573987.1"/>
    </source>
</evidence>
<feature type="compositionally biased region" description="Acidic residues" evidence="9">
    <location>
        <begin position="202"/>
        <end position="213"/>
    </location>
</feature>
<name>A0ABQ8ICH5_9ROSI</name>
<dbReference type="PANTHER" id="PTHR32382">
    <property type="entry name" value="FASCICLIN-LIKE ARABINOGALACTAN PROTEIN"/>
    <property type="match status" value="1"/>
</dbReference>
<keyword evidence="13" id="KW-1185">Reference proteome</keyword>
<keyword evidence="3" id="KW-1003">Cell membrane</keyword>
<evidence type="ECO:0000256" key="2">
    <source>
        <dbReference type="ARBA" id="ARBA00007843"/>
    </source>
</evidence>
<dbReference type="SUPFAM" id="SSF82153">
    <property type="entry name" value="FAS1 domain"/>
    <property type="match status" value="1"/>
</dbReference>
<evidence type="ECO:0000259" key="11">
    <source>
        <dbReference type="PROSITE" id="PS50213"/>
    </source>
</evidence>
<gene>
    <name evidence="12" type="ORF">JRO89_XS03G0235300</name>
</gene>
<keyword evidence="7" id="KW-0472">Membrane</keyword>
<keyword evidence="8" id="KW-0449">Lipoprotein</keyword>
<evidence type="ECO:0000256" key="1">
    <source>
        <dbReference type="ARBA" id="ARBA00004609"/>
    </source>
</evidence>
<dbReference type="EMBL" id="JAFEMO010000003">
    <property type="protein sequence ID" value="KAH7573987.1"/>
    <property type="molecule type" value="Genomic_DNA"/>
</dbReference>
<reference evidence="12 13" key="1">
    <citation type="submission" date="2021-02" db="EMBL/GenBank/DDBJ databases">
        <title>Plant Genome Project.</title>
        <authorList>
            <person name="Zhang R.-G."/>
        </authorList>
    </citation>
    <scope>NUCLEOTIDE SEQUENCE [LARGE SCALE GENOMIC DNA]</scope>
    <source>
        <tissue evidence="12">Leaves</tissue>
    </source>
</reference>
<organism evidence="12 13">
    <name type="scientific">Xanthoceras sorbifolium</name>
    <dbReference type="NCBI Taxonomy" id="99658"/>
    <lineage>
        <taxon>Eukaryota</taxon>
        <taxon>Viridiplantae</taxon>
        <taxon>Streptophyta</taxon>
        <taxon>Embryophyta</taxon>
        <taxon>Tracheophyta</taxon>
        <taxon>Spermatophyta</taxon>
        <taxon>Magnoliopsida</taxon>
        <taxon>eudicotyledons</taxon>
        <taxon>Gunneridae</taxon>
        <taxon>Pentapetalae</taxon>
        <taxon>rosids</taxon>
        <taxon>malvids</taxon>
        <taxon>Sapindales</taxon>
        <taxon>Sapindaceae</taxon>
        <taxon>Xanthoceroideae</taxon>
        <taxon>Xanthoceras</taxon>
    </lineage>
</organism>
<feature type="domain" description="FAS1" evidence="11">
    <location>
        <begin position="28"/>
        <end position="157"/>
    </location>
</feature>
<comment type="caution">
    <text evidence="12">The sequence shown here is derived from an EMBL/GenBank/DDBJ whole genome shotgun (WGS) entry which is preliminary data.</text>
</comment>
<feature type="compositionally biased region" description="Low complexity" evidence="9">
    <location>
        <begin position="214"/>
        <end position="242"/>
    </location>
</feature>
<evidence type="ECO:0000256" key="4">
    <source>
        <dbReference type="ARBA" id="ARBA00022622"/>
    </source>
</evidence>
<protein>
    <recommendedName>
        <fullName evidence="11">FAS1 domain-containing protein</fullName>
    </recommendedName>
</protein>
<dbReference type="InterPro" id="IPR036378">
    <property type="entry name" value="FAS1_dom_sf"/>
</dbReference>
<proteinExistence type="inferred from homology"/>
<evidence type="ECO:0000256" key="5">
    <source>
        <dbReference type="ARBA" id="ARBA00022729"/>
    </source>
</evidence>
<evidence type="ECO:0000313" key="13">
    <source>
        <dbReference type="Proteomes" id="UP000827721"/>
    </source>
</evidence>
<evidence type="ECO:0000256" key="6">
    <source>
        <dbReference type="ARBA" id="ARBA00022974"/>
    </source>
</evidence>
<feature type="chain" id="PRO_5046810425" description="FAS1 domain-containing protein" evidence="10">
    <location>
        <begin position="29"/>
        <end position="277"/>
    </location>
</feature>
<sequence length="277" mass="29380">MNPKTPFSLLALVALVFVFSSSSSRVNALNILEQLKGYDNYGAFVELLNQTKLYQKINQRNTVTILILTNATIGAIQGRSDDEKEKIISTHVLLDYFDKIKLSKIAKSAKITTLYQSSGVADGNQGFVNITHMASGDILFGSAVKNASLVARLEKEVFTKPYNLSVLQVSLPIVPPGIGEAILPPPPPPFTPPPADPPTKSDDEEEETEEESTDTPAEAPGPESDSPAPSPVGDDADAPGPATDKEEDTPADTATGSGASRVFVGAVALMAVVFNLL</sequence>
<dbReference type="InterPro" id="IPR033254">
    <property type="entry name" value="Plant_FLA"/>
</dbReference>
<dbReference type="PROSITE" id="PS50213">
    <property type="entry name" value="FAS1"/>
    <property type="match status" value="1"/>
</dbReference>
<comment type="subcellular location">
    <subcellularLocation>
        <location evidence="1">Cell membrane</location>
        <topology evidence="1">Lipid-anchor</topology>
        <topology evidence="1">GPI-anchor</topology>
    </subcellularLocation>
</comment>
<accession>A0ABQ8ICH5</accession>
<evidence type="ECO:0000256" key="3">
    <source>
        <dbReference type="ARBA" id="ARBA00022475"/>
    </source>
</evidence>
<evidence type="ECO:0000256" key="9">
    <source>
        <dbReference type="SAM" id="MobiDB-lite"/>
    </source>
</evidence>
<keyword evidence="6" id="KW-0654">Proteoglycan</keyword>
<dbReference type="Gene3D" id="2.30.180.10">
    <property type="entry name" value="FAS1 domain"/>
    <property type="match status" value="1"/>
</dbReference>
<feature type="compositionally biased region" description="Pro residues" evidence="9">
    <location>
        <begin position="183"/>
        <end position="197"/>
    </location>
</feature>
<comment type="similarity">
    <text evidence="2">Belongs to the fasciclin-like AGP family.</text>
</comment>
<keyword evidence="5 10" id="KW-0732">Signal</keyword>
<dbReference type="PANTHER" id="PTHR32382:SF6">
    <property type="entry name" value="FASCICLIN-LIKE ARABINOGALACTAN PROTEIN 14"/>
    <property type="match status" value="1"/>
</dbReference>